<evidence type="ECO:0000313" key="3">
    <source>
        <dbReference type="Proteomes" id="UP000460221"/>
    </source>
</evidence>
<feature type="domain" description="PDZ" evidence="1">
    <location>
        <begin position="130"/>
        <end position="204"/>
    </location>
</feature>
<reference evidence="2 3" key="1">
    <citation type="submission" date="2019-11" db="EMBL/GenBank/DDBJ databases">
        <authorList>
            <person name="Jiang L.-Q."/>
        </authorList>
    </citation>
    <scope>NUCLEOTIDE SEQUENCE [LARGE SCALE GENOMIC DNA]</scope>
    <source>
        <strain evidence="2 3">YIM 132087</strain>
    </source>
</reference>
<dbReference type="InterPro" id="IPR008269">
    <property type="entry name" value="Lon_proteolytic"/>
</dbReference>
<dbReference type="GO" id="GO:0004252">
    <property type="term" value="F:serine-type endopeptidase activity"/>
    <property type="evidence" value="ECO:0007669"/>
    <property type="project" value="InterPro"/>
</dbReference>
<evidence type="ECO:0000259" key="1">
    <source>
        <dbReference type="SMART" id="SM00228"/>
    </source>
</evidence>
<dbReference type="GO" id="GO:0006508">
    <property type="term" value="P:proteolysis"/>
    <property type="evidence" value="ECO:0007669"/>
    <property type="project" value="InterPro"/>
</dbReference>
<dbReference type="RefSeq" id="WP_154767102.1">
    <property type="nucleotide sequence ID" value="NZ_WLYK01000001.1"/>
</dbReference>
<dbReference type="InterPro" id="IPR036034">
    <property type="entry name" value="PDZ_sf"/>
</dbReference>
<dbReference type="InterPro" id="IPR001478">
    <property type="entry name" value="PDZ"/>
</dbReference>
<dbReference type="Pfam" id="PF13180">
    <property type="entry name" value="PDZ_2"/>
    <property type="match status" value="1"/>
</dbReference>
<organism evidence="2 3">
    <name type="scientific">Nakamurella alba</name>
    <dbReference type="NCBI Taxonomy" id="2665158"/>
    <lineage>
        <taxon>Bacteria</taxon>
        <taxon>Bacillati</taxon>
        <taxon>Actinomycetota</taxon>
        <taxon>Actinomycetes</taxon>
        <taxon>Nakamurellales</taxon>
        <taxon>Nakamurellaceae</taxon>
        <taxon>Nakamurella</taxon>
    </lineage>
</organism>
<dbReference type="AlphaFoldDB" id="A0A7K1FGL3"/>
<name>A0A7K1FGL3_9ACTN</name>
<proteinExistence type="predicted"/>
<dbReference type="SUPFAM" id="SSF50156">
    <property type="entry name" value="PDZ domain-like"/>
    <property type="match status" value="1"/>
</dbReference>
<dbReference type="Pfam" id="PF05362">
    <property type="entry name" value="Lon_C"/>
    <property type="match status" value="1"/>
</dbReference>
<evidence type="ECO:0000313" key="2">
    <source>
        <dbReference type="EMBL" id="MTD13200.1"/>
    </source>
</evidence>
<dbReference type="SMART" id="SM00228">
    <property type="entry name" value="PDZ"/>
    <property type="match status" value="1"/>
</dbReference>
<keyword evidence="3" id="KW-1185">Reference proteome</keyword>
<dbReference type="InterPro" id="IPR020568">
    <property type="entry name" value="Ribosomal_Su5_D2-typ_SF"/>
</dbReference>
<accession>A0A7K1FGL3</accession>
<dbReference type="Proteomes" id="UP000460221">
    <property type="component" value="Unassembled WGS sequence"/>
</dbReference>
<gene>
    <name evidence="2" type="ORF">GIS00_04465</name>
</gene>
<dbReference type="InterPro" id="IPR014721">
    <property type="entry name" value="Ribsml_uS5_D2-typ_fold_subgr"/>
</dbReference>
<protein>
    <submittedName>
        <fullName evidence="2">PDZ domain-containing protein</fullName>
    </submittedName>
</protein>
<dbReference type="EMBL" id="WLYK01000001">
    <property type="protein sequence ID" value="MTD13200.1"/>
    <property type="molecule type" value="Genomic_DNA"/>
</dbReference>
<sequence length="358" mass="37112">MNWFLSRSLRARTLIVGSVLGAALIAVGFTVPLPYVALGPGVTYNTLDDVDGTEVIGFSGDDIPASVQENSATGHLNMTTISIYDHQTLFSALGLWAQGDFSLVPREEVYPPDKTVEQVNQENAALFSDSQSSAEIAALRYLKYPNVVYVGTIPDDSPSAKVLEPQDQITAIDGTAVSDFASLRTALADTTPGQTVTVTVLRDGAEQDEKVVLQAAADPATSGSQGFLGIGAVERPKAPFSISISLANIGGPSAGLMFTLGIIDKLTPGDLTSGHFIAGTGTMEVDDDKGTVGAIGGILMKQVAARDAGATIFLVPEANCAEALTRVPDGLQLVKVATLDDAMNALKTIADGGTPPGC</sequence>
<dbReference type="GO" id="GO:0004176">
    <property type="term" value="F:ATP-dependent peptidase activity"/>
    <property type="evidence" value="ECO:0007669"/>
    <property type="project" value="InterPro"/>
</dbReference>
<comment type="caution">
    <text evidence="2">The sequence shown here is derived from an EMBL/GenBank/DDBJ whole genome shotgun (WGS) entry which is preliminary data.</text>
</comment>
<dbReference type="Gene3D" id="3.30.230.10">
    <property type="match status" value="1"/>
</dbReference>
<dbReference type="SUPFAM" id="SSF54211">
    <property type="entry name" value="Ribosomal protein S5 domain 2-like"/>
    <property type="match status" value="1"/>
</dbReference>